<dbReference type="GO" id="GO:0005886">
    <property type="term" value="C:plasma membrane"/>
    <property type="evidence" value="ECO:0007669"/>
    <property type="project" value="TreeGrafter"/>
</dbReference>
<comment type="caution">
    <text evidence="3">The sequence shown here is derived from an EMBL/GenBank/DDBJ whole genome shotgun (WGS) entry which is preliminary data.</text>
</comment>
<dbReference type="GO" id="GO:0016740">
    <property type="term" value="F:transferase activity"/>
    <property type="evidence" value="ECO:0007669"/>
    <property type="project" value="UniProtKB-KW"/>
</dbReference>
<evidence type="ECO:0000259" key="2">
    <source>
        <dbReference type="Pfam" id="PF00535"/>
    </source>
</evidence>
<dbReference type="Proteomes" id="UP000070080">
    <property type="component" value="Unassembled WGS sequence"/>
</dbReference>
<evidence type="ECO:0000313" key="3">
    <source>
        <dbReference type="EMBL" id="KXB38999.1"/>
    </source>
</evidence>
<dbReference type="InterPro" id="IPR029044">
    <property type="entry name" value="Nucleotide-diphossugar_trans"/>
</dbReference>
<feature type="transmembrane region" description="Helical" evidence="1">
    <location>
        <begin position="262"/>
        <end position="282"/>
    </location>
</feature>
<proteinExistence type="predicted"/>
<dbReference type="Gene3D" id="3.90.550.10">
    <property type="entry name" value="Spore Coat Polysaccharide Biosynthesis Protein SpsA, Chain A"/>
    <property type="match status" value="1"/>
</dbReference>
<keyword evidence="4" id="KW-1185">Reference proteome</keyword>
<evidence type="ECO:0000313" key="4">
    <source>
        <dbReference type="Proteomes" id="UP000070080"/>
    </source>
</evidence>
<dbReference type="PANTHER" id="PTHR48090:SF8">
    <property type="entry name" value="GLYCOSYLTRANSFERASE CSBB-RELATED"/>
    <property type="match status" value="1"/>
</dbReference>
<accession>A0A133Y720</accession>
<keyword evidence="1" id="KW-0812">Transmembrane</keyword>
<organism evidence="3 4">
    <name type="scientific">Amygdalobacter nucleatus</name>
    <dbReference type="NCBI Taxonomy" id="3029274"/>
    <lineage>
        <taxon>Bacteria</taxon>
        <taxon>Bacillati</taxon>
        <taxon>Bacillota</taxon>
        <taxon>Clostridia</taxon>
        <taxon>Eubacteriales</taxon>
        <taxon>Oscillospiraceae</taxon>
        <taxon>Amygdalobacter</taxon>
    </lineage>
</organism>
<dbReference type="Pfam" id="PF00535">
    <property type="entry name" value="Glycos_transf_2"/>
    <property type="match status" value="1"/>
</dbReference>
<feature type="domain" description="Glycosyltransferase 2-like" evidence="2">
    <location>
        <begin position="20"/>
        <end position="140"/>
    </location>
</feature>
<sequence>MLTTFERLADFTLANLPELVDRLQVVAVDDGSKDDTWEQLLTGKQIFLAKLATCSLPVKVNLISFSRNFGKEAAMLAGLNKVSADSEATIVLDADLQHPLSLIPKLIECFEASGADVVDAVKSDRGEESALNRFITNTFYNFFDKHSRIKLRDMADFKLISRRVREQLLALPEHERFFRGMTSWIGFKHAEVKFEVAERELGVSKWSFTSKVNLANDIFFGYSRLPELGQLLLTIVACALFGIQIIYWLIAGLGFGYHLDKVDYLLFVVLMMFVSVMLSKLWQTAYLARIYRANQKRPIYIVARED</sequence>
<dbReference type="STRING" id="1497955.HMPREF1872_01321"/>
<reference evidence="4" key="1">
    <citation type="submission" date="2016-01" db="EMBL/GenBank/DDBJ databases">
        <authorList>
            <person name="Mitreva M."/>
            <person name="Pepin K.H."/>
            <person name="Mihindukulasuriya K.A."/>
            <person name="Fulton R."/>
            <person name="Fronick C."/>
            <person name="O'Laughlin M."/>
            <person name="Miner T."/>
            <person name="Herter B."/>
            <person name="Rosa B.A."/>
            <person name="Cordes M."/>
            <person name="Tomlinson C."/>
            <person name="Wollam A."/>
            <person name="Palsikar V.B."/>
            <person name="Mardis E.R."/>
            <person name="Wilson R.K."/>
        </authorList>
    </citation>
    <scope>NUCLEOTIDE SEQUENCE [LARGE SCALE GENOMIC DNA]</scope>
    <source>
        <strain evidence="4">KA00274</strain>
    </source>
</reference>
<protein>
    <submittedName>
        <fullName evidence="3">Putative bactoprenol glucosyl transferase</fullName>
    </submittedName>
</protein>
<dbReference type="InterPro" id="IPR050256">
    <property type="entry name" value="Glycosyltransferase_2"/>
</dbReference>
<dbReference type="PANTHER" id="PTHR48090">
    <property type="entry name" value="UNDECAPRENYL-PHOSPHATE 4-DEOXY-4-FORMAMIDO-L-ARABINOSE TRANSFERASE-RELATED"/>
    <property type="match status" value="1"/>
</dbReference>
<keyword evidence="3" id="KW-0808">Transferase</keyword>
<dbReference type="SUPFAM" id="SSF53448">
    <property type="entry name" value="Nucleotide-diphospho-sugar transferases"/>
    <property type="match status" value="1"/>
</dbReference>
<keyword evidence="1" id="KW-1133">Transmembrane helix</keyword>
<name>A0A133Y720_9FIRM</name>
<evidence type="ECO:0000256" key="1">
    <source>
        <dbReference type="SAM" id="Phobius"/>
    </source>
</evidence>
<keyword evidence="1" id="KW-0472">Membrane</keyword>
<feature type="transmembrane region" description="Helical" evidence="1">
    <location>
        <begin position="231"/>
        <end position="250"/>
    </location>
</feature>
<dbReference type="AlphaFoldDB" id="A0A133Y720"/>
<dbReference type="InterPro" id="IPR001173">
    <property type="entry name" value="Glyco_trans_2-like"/>
</dbReference>
<dbReference type="EMBL" id="LSCV01000044">
    <property type="protein sequence ID" value="KXB38999.1"/>
    <property type="molecule type" value="Genomic_DNA"/>
</dbReference>
<dbReference type="CDD" id="cd04187">
    <property type="entry name" value="DPM1_like_bac"/>
    <property type="match status" value="1"/>
</dbReference>
<gene>
    <name evidence="3" type="ORF">HMPREF1872_01321</name>
</gene>